<protein>
    <submittedName>
        <fullName evidence="1">Uncharacterized protein</fullName>
    </submittedName>
</protein>
<name>A0ACB8C9K7_DERSI</name>
<proteinExistence type="predicted"/>
<reference evidence="1" key="1">
    <citation type="submission" date="2020-05" db="EMBL/GenBank/DDBJ databases">
        <title>Large-scale comparative analyses of tick genomes elucidate their genetic diversity and vector capacities.</title>
        <authorList>
            <person name="Jia N."/>
            <person name="Wang J."/>
            <person name="Shi W."/>
            <person name="Du L."/>
            <person name="Sun Y."/>
            <person name="Zhan W."/>
            <person name="Jiang J."/>
            <person name="Wang Q."/>
            <person name="Zhang B."/>
            <person name="Ji P."/>
            <person name="Sakyi L.B."/>
            <person name="Cui X."/>
            <person name="Yuan T."/>
            <person name="Jiang B."/>
            <person name="Yang W."/>
            <person name="Lam T.T.-Y."/>
            <person name="Chang Q."/>
            <person name="Ding S."/>
            <person name="Wang X."/>
            <person name="Zhu J."/>
            <person name="Ruan X."/>
            <person name="Zhao L."/>
            <person name="Wei J."/>
            <person name="Que T."/>
            <person name="Du C."/>
            <person name="Cheng J."/>
            <person name="Dai P."/>
            <person name="Han X."/>
            <person name="Huang E."/>
            <person name="Gao Y."/>
            <person name="Liu J."/>
            <person name="Shao H."/>
            <person name="Ye R."/>
            <person name="Li L."/>
            <person name="Wei W."/>
            <person name="Wang X."/>
            <person name="Wang C."/>
            <person name="Yang T."/>
            <person name="Huo Q."/>
            <person name="Li W."/>
            <person name="Guo W."/>
            <person name="Chen H."/>
            <person name="Zhou L."/>
            <person name="Ni X."/>
            <person name="Tian J."/>
            <person name="Zhou Y."/>
            <person name="Sheng Y."/>
            <person name="Liu T."/>
            <person name="Pan Y."/>
            <person name="Xia L."/>
            <person name="Li J."/>
            <person name="Zhao F."/>
            <person name="Cao W."/>
        </authorList>
    </citation>
    <scope>NUCLEOTIDE SEQUENCE</scope>
    <source>
        <strain evidence="1">Dsil-2018</strain>
    </source>
</reference>
<sequence length="1564" mass="175663">MEPGSPTHKGMSHAVSDSPPSRQHSLEDKSMRSIQKAPKLAPQAPEENSSPASGCPPALQASSPPRKQVQPIKKKTWTEAPTPNPKSLSPTASITQKTGPSSPEPKPAEARENVPKIKPSSPRSKKRRFTVNPNETRGTSPPLTKRVQTTEKKSEIGTVAGINELAPVAATSVPSTPLSKGIQATEESPEVEPQIPKDDKQSSFAVGSPRSLPVSPASPTSPAYTLPSCGQVPAKAIVVSAGAVASLLFAFTLVWLAFAKHSFQRSKNTTDASFCCPNEAAQLYAVIDDGVSPCRDFFAYVCMRAIQERVIASGFSLDALGRISANILKGTGNFTSPAAKALHGYYTSCLSEVWQKDLRQQHVTSFVVGMANATSGKMTPADLLRFGLNVQFRYQIDFFFNVAFSETSVGFRWTFMRAATFLYCSGYDCFEVALSGVNAHLKTNYTRQDIGDWQQLLPRESDAGEPGKITTKELLEAFGGLDVFLFEAIMKEFYSEFTVNHPAYTNAKRALLAEIRTLWNASAQPMSLCYVLTSVVVVAMKVIQGPTLVDFPTAEIWHVCNSHADRFTQLWRRTYVDILTSPAKDTRMRSIFVETREALLHYDPLRQLMEAGNDTSKFEAFVRNASLLLPNDLMLSDVHVPTLPRHGFVDNYFRALSFDFDVKRDVWHRGALLQRETVDLDLWNRMGLVREDLYVSPIAYDFLNTVNASRALLADAPVVAARMAAQLWKRVVEHQGWSSRTLAAIQYHRQCMLKSFRTPAYIANELLENTVALQIAASLASGATTISAEGSFFGADPDWFEMKPVWSMFMDSKARFFYARYAYFRCSEEEDARDYINEPLMRSADFAAAFKCPPFQDTANSHACWNYIRARRTPEYCRRASNDYNWPGTKRTWNQAALLIRALLGRFLDLRRLWRLQPYTLPARRQVPVRVIVVSAGALVSISVAFALIWLASAKHSFLRSKNTTDESFCCPNEAAQLYAAIDDAVSPCRDFFAYVCRRAIQEGAIVSGFALDALDRISSNILKGTGNFTSEAAKALHGYYTSCLSEVWQKDLRQQHVTSFVVGMANATSGKMTPADLLRFGLNVQFRYQIDFFFDVGFSDASVEFEWNFMRAITFLYYCNDDCFQVALSGVNAHLKTNYTRQDIGDWQQLLPRQSDAGEPGKITTKELLEAFGGLDVSLFEAIMKEFYPDFSLKHFAYTNAKRALLAEIRILWNASAQPMSLCYVLTSVVVSAMKDVQGRTVVDFPTADIWQVCDTHANRFTQLWRRTYMDILTSPAKDTRMRSIFVKTREALLHYDPLRQLMEAGNDTSKFEAFVRNASLLLPNDLLLSDVHVPTLPRHGFVDNYFRALSFDFDVKREVWHRGALLQRETVEYDLWNRMGLVREKLYVSPIAYKFLSTVNASRALLADAPVIATRMAAQLWKRVVEHQGWSSRTLAAIQYHRQCMLKLFRAPADVANELLESTVALQIAAGLSSGAMAISTEGSFFGADPDWFEMKLVWSTFMDSKARFFYARYAYFWCSDDEYARNYINEPLRHIADFAAAFQCPPFQDTAKSSACWNYMR</sequence>
<dbReference type="EMBL" id="CM023477">
    <property type="protein sequence ID" value="KAH7937555.1"/>
    <property type="molecule type" value="Genomic_DNA"/>
</dbReference>
<keyword evidence="2" id="KW-1185">Reference proteome</keyword>
<accession>A0ACB8C9K7</accession>
<comment type="caution">
    <text evidence="1">The sequence shown here is derived from an EMBL/GenBank/DDBJ whole genome shotgun (WGS) entry which is preliminary data.</text>
</comment>
<evidence type="ECO:0000313" key="2">
    <source>
        <dbReference type="Proteomes" id="UP000821865"/>
    </source>
</evidence>
<dbReference type="Proteomes" id="UP000821865">
    <property type="component" value="Chromosome 8"/>
</dbReference>
<organism evidence="1 2">
    <name type="scientific">Dermacentor silvarum</name>
    <name type="common">Tick</name>
    <dbReference type="NCBI Taxonomy" id="543639"/>
    <lineage>
        <taxon>Eukaryota</taxon>
        <taxon>Metazoa</taxon>
        <taxon>Ecdysozoa</taxon>
        <taxon>Arthropoda</taxon>
        <taxon>Chelicerata</taxon>
        <taxon>Arachnida</taxon>
        <taxon>Acari</taxon>
        <taxon>Parasitiformes</taxon>
        <taxon>Ixodida</taxon>
        <taxon>Ixodoidea</taxon>
        <taxon>Ixodidae</taxon>
        <taxon>Rhipicephalinae</taxon>
        <taxon>Dermacentor</taxon>
    </lineage>
</organism>
<evidence type="ECO:0000313" key="1">
    <source>
        <dbReference type="EMBL" id="KAH7937555.1"/>
    </source>
</evidence>
<gene>
    <name evidence="1" type="ORF">HPB49_013007</name>
</gene>